<dbReference type="EMBL" id="JAPJZH010000008">
    <property type="protein sequence ID" value="MDA4846510.1"/>
    <property type="molecule type" value="Genomic_DNA"/>
</dbReference>
<dbReference type="RefSeq" id="WP_271090264.1">
    <property type="nucleotide sequence ID" value="NZ_JAPJZH010000008.1"/>
</dbReference>
<organism evidence="2 3">
    <name type="scientific">Hoeflea poritis</name>
    <dbReference type="NCBI Taxonomy" id="2993659"/>
    <lineage>
        <taxon>Bacteria</taxon>
        <taxon>Pseudomonadati</taxon>
        <taxon>Pseudomonadota</taxon>
        <taxon>Alphaproteobacteria</taxon>
        <taxon>Hyphomicrobiales</taxon>
        <taxon>Rhizobiaceae</taxon>
        <taxon>Hoeflea</taxon>
    </lineage>
</organism>
<evidence type="ECO:0000256" key="1">
    <source>
        <dbReference type="SAM" id="Phobius"/>
    </source>
</evidence>
<gene>
    <name evidence="2" type="ORF">OOZ53_14195</name>
</gene>
<keyword evidence="3" id="KW-1185">Reference proteome</keyword>
<sequence length="272" mass="30019">MENTEQTVTYQQPKMPEINAVSFATLRGTLKAGIDDFLKAPLFGLFFGGIYAVGGWIIIASLNYLDMPWMIIPVAIGFPLIGPFIAVGLYEVSRRIAAGKPLVWSEVLFVMFHQRERQLSWMAFVVLFVFWMWIYQVRLLLALFLGFKSFSSLPKFVEVITTTQEGLLFLGVGTISGAVLSFVLFSATVISMPLLLDRELDFVSAMICSFKAVFKSPVPMLSWGVMVVVLAFIGMAPAFFGLIVVLPVLGHATWHLYEAVIGSENPAGTGKG</sequence>
<dbReference type="InterPro" id="IPR018692">
    <property type="entry name" value="DUF2189"/>
</dbReference>
<keyword evidence="1" id="KW-0812">Transmembrane</keyword>
<feature type="transmembrane region" description="Helical" evidence="1">
    <location>
        <begin position="221"/>
        <end position="249"/>
    </location>
</feature>
<feature type="transmembrane region" description="Helical" evidence="1">
    <location>
        <begin position="167"/>
        <end position="196"/>
    </location>
</feature>
<feature type="transmembrane region" description="Helical" evidence="1">
    <location>
        <begin position="70"/>
        <end position="90"/>
    </location>
</feature>
<evidence type="ECO:0000313" key="2">
    <source>
        <dbReference type="EMBL" id="MDA4846510.1"/>
    </source>
</evidence>
<evidence type="ECO:0000313" key="3">
    <source>
        <dbReference type="Proteomes" id="UP001148313"/>
    </source>
</evidence>
<keyword evidence="1" id="KW-0472">Membrane</keyword>
<feature type="transmembrane region" description="Helical" evidence="1">
    <location>
        <begin position="42"/>
        <end position="64"/>
    </location>
</feature>
<dbReference type="Proteomes" id="UP001148313">
    <property type="component" value="Unassembled WGS sequence"/>
</dbReference>
<accession>A0ABT4VQQ7</accession>
<proteinExistence type="predicted"/>
<protein>
    <submittedName>
        <fullName evidence="2">DUF2189 domain-containing protein</fullName>
    </submittedName>
</protein>
<reference evidence="2" key="1">
    <citation type="submission" date="2022-11" db="EMBL/GenBank/DDBJ databases">
        <title>Hoeflea poritis sp. nov., isolated from scleractinian coral Porites lutea.</title>
        <authorList>
            <person name="Zhang G."/>
            <person name="Wei Q."/>
            <person name="Cai L."/>
        </authorList>
    </citation>
    <scope>NUCLEOTIDE SEQUENCE</scope>
    <source>
        <strain evidence="2">E7-10</strain>
    </source>
</reference>
<comment type="caution">
    <text evidence="2">The sequence shown here is derived from an EMBL/GenBank/DDBJ whole genome shotgun (WGS) entry which is preliminary data.</text>
</comment>
<feature type="transmembrane region" description="Helical" evidence="1">
    <location>
        <begin position="121"/>
        <end position="147"/>
    </location>
</feature>
<keyword evidence="1" id="KW-1133">Transmembrane helix</keyword>
<dbReference type="Pfam" id="PF09955">
    <property type="entry name" value="DUF2189"/>
    <property type="match status" value="1"/>
</dbReference>
<name>A0ABT4VQQ7_9HYPH</name>